<feature type="region of interest" description="Disordered" evidence="1">
    <location>
        <begin position="53"/>
        <end position="91"/>
    </location>
</feature>
<feature type="compositionally biased region" description="Low complexity" evidence="1">
    <location>
        <begin position="67"/>
        <end position="76"/>
    </location>
</feature>
<organism evidence="2 3">
    <name type="scientific">Nocardiopsis endophytica</name>
    <dbReference type="NCBI Taxonomy" id="3018445"/>
    <lineage>
        <taxon>Bacteria</taxon>
        <taxon>Bacillati</taxon>
        <taxon>Actinomycetota</taxon>
        <taxon>Actinomycetes</taxon>
        <taxon>Streptosporangiales</taxon>
        <taxon>Nocardiopsidaceae</taxon>
        <taxon>Nocardiopsis</taxon>
    </lineage>
</organism>
<gene>
    <name evidence="2" type="ORF">O4J56_02550</name>
</gene>
<feature type="compositionally biased region" description="Basic and acidic residues" evidence="1">
    <location>
        <begin position="53"/>
        <end position="66"/>
    </location>
</feature>
<evidence type="ECO:0000256" key="1">
    <source>
        <dbReference type="SAM" id="MobiDB-lite"/>
    </source>
</evidence>
<keyword evidence="3" id="KW-1185">Reference proteome</keyword>
<evidence type="ECO:0000313" key="2">
    <source>
        <dbReference type="EMBL" id="MDA2809508.1"/>
    </source>
</evidence>
<dbReference type="RefSeq" id="WP_270683413.1">
    <property type="nucleotide sequence ID" value="NZ_JAQFWQ010000004.1"/>
</dbReference>
<name>A0ABT4TXU5_9ACTN</name>
<proteinExistence type="predicted"/>
<sequence>MASRREFGPVQLSRWLGMRYGDFQRACMLALVPPPDVRGTHWSEALAKTLPDRVEEIQAELAERTAPDSGADGADGAQDHGPGRSKGRPLGPVQLARFIGLERWQMERAVDRGLVPAPDTDDGKWSRRAAAALRDRASELRAAVGDHPGHGSVRAAEVLAERTGLDVRRDDVLDLRESGLLVPAGAFRGHPMFARADLDALPRDAVARVVAEREAWLAASLTPEEAAREAGWSVGRFEVTAERAGLEPGRYGRFARADVAPLLPAPDPA</sequence>
<evidence type="ECO:0000313" key="3">
    <source>
        <dbReference type="Proteomes" id="UP001527866"/>
    </source>
</evidence>
<dbReference type="EMBL" id="JAQFWQ010000004">
    <property type="protein sequence ID" value="MDA2809508.1"/>
    <property type="molecule type" value="Genomic_DNA"/>
</dbReference>
<comment type="caution">
    <text evidence="2">The sequence shown here is derived from an EMBL/GenBank/DDBJ whole genome shotgun (WGS) entry which is preliminary data.</text>
</comment>
<reference evidence="2 3" key="1">
    <citation type="submission" date="2023-01" db="EMBL/GenBank/DDBJ databases">
        <title>Draft genome sequence of Nocardiopsis sp. RSe5-2 isolated from halophytes.</title>
        <authorList>
            <person name="Duangmal K."/>
            <person name="Chantavorakit T."/>
        </authorList>
    </citation>
    <scope>NUCLEOTIDE SEQUENCE [LARGE SCALE GENOMIC DNA]</scope>
    <source>
        <strain evidence="2 3">RSe5-2</strain>
    </source>
</reference>
<accession>A0ABT4TXU5</accession>
<dbReference type="Proteomes" id="UP001527866">
    <property type="component" value="Unassembled WGS sequence"/>
</dbReference>
<protein>
    <submittedName>
        <fullName evidence="2">Uncharacterized protein</fullName>
    </submittedName>
</protein>